<evidence type="ECO:0000256" key="1">
    <source>
        <dbReference type="SAM" id="MobiDB-lite"/>
    </source>
</evidence>
<reference evidence="3 4" key="1">
    <citation type="submission" date="2016-10" db="EMBL/GenBank/DDBJ databases">
        <title>Paenibacillus species isolates.</title>
        <authorList>
            <person name="Beno S.M."/>
        </authorList>
    </citation>
    <scope>NUCLEOTIDE SEQUENCE [LARGE SCALE GENOMIC DNA]</scope>
    <source>
        <strain evidence="3 4">FSL H7-0918</strain>
    </source>
</reference>
<dbReference type="Proteomes" id="UP000187323">
    <property type="component" value="Unassembled WGS sequence"/>
</dbReference>
<dbReference type="Gene3D" id="2.130.10.10">
    <property type="entry name" value="YVTN repeat-like/Quinoprotein amine dehydrogenase"/>
    <property type="match status" value="1"/>
</dbReference>
<proteinExistence type="predicted"/>
<organism evidence="3 4">
    <name type="scientific">Paenibacillus odorifer</name>
    <dbReference type="NCBI Taxonomy" id="189426"/>
    <lineage>
        <taxon>Bacteria</taxon>
        <taxon>Bacillati</taxon>
        <taxon>Bacillota</taxon>
        <taxon>Bacilli</taxon>
        <taxon>Bacillales</taxon>
        <taxon>Paenibacillaceae</taxon>
        <taxon>Paenibacillus</taxon>
    </lineage>
</organism>
<evidence type="ECO:0000313" key="3">
    <source>
        <dbReference type="EMBL" id="OME22571.1"/>
    </source>
</evidence>
<feature type="region of interest" description="Disordered" evidence="1">
    <location>
        <begin position="23"/>
        <end position="59"/>
    </location>
</feature>
<dbReference type="EMBL" id="MPTO01000005">
    <property type="protein sequence ID" value="OME22571.1"/>
    <property type="molecule type" value="Genomic_DNA"/>
</dbReference>
<protein>
    <recommendedName>
        <fullName evidence="5">Sortilin N-terminal domain-containing protein</fullName>
    </recommendedName>
</protein>
<dbReference type="CDD" id="cd15482">
    <property type="entry name" value="Sialidase_non-viral"/>
    <property type="match status" value="1"/>
</dbReference>
<dbReference type="AlphaFoldDB" id="A0AB36JFS8"/>
<feature type="compositionally biased region" description="Low complexity" evidence="1">
    <location>
        <begin position="43"/>
        <end position="53"/>
    </location>
</feature>
<dbReference type="InterPro" id="IPR015943">
    <property type="entry name" value="WD40/YVTN_repeat-like_dom_sf"/>
</dbReference>
<accession>A0AB36JFS8</accession>
<evidence type="ECO:0000313" key="4">
    <source>
        <dbReference type="Proteomes" id="UP000187323"/>
    </source>
</evidence>
<gene>
    <name evidence="3" type="ORF">BSK47_06595</name>
</gene>
<feature type="signal peptide" evidence="2">
    <location>
        <begin position="1"/>
        <end position="21"/>
    </location>
</feature>
<dbReference type="SUPFAM" id="SSF110296">
    <property type="entry name" value="Oligoxyloglucan reducing end-specific cellobiohydrolase"/>
    <property type="match status" value="1"/>
</dbReference>
<dbReference type="PROSITE" id="PS51257">
    <property type="entry name" value="PROKAR_LIPOPROTEIN"/>
    <property type="match status" value="1"/>
</dbReference>
<name>A0AB36JFS8_9BACL</name>
<sequence>MKYLVSILLIAAVIASGCSNSTPIPHPTSNQETSPSPSPSPNPNTNTNLNSDTDSSDNRREDTVFLNKNIGWKAVYRFQGMSREDMELYTTSDGGESWKEIGDSLQVGSTLPSGVKSGLTFVNEKEGWITTNAPWQGKVGLYKTMDGGVTWSEQTVTVPDELVNSQIYAYPPLILTKDQGILITRPAENEHTLLYITIDGGQHWKSFLDDQKDQYVGIAWTLSESMATVKYAEKTWTLSMQNYGKWSL</sequence>
<keyword evidence="2" id="KW-0732">Signal</keyword>
<dbReference type="RefSeq" id="WP_076133983.1">
    <property type="nucleotide sequence ID" value="NZ_MPTO01000005.1"/>
</dbReference>
<evidence type="ECO:0000256" key="2">
    <source>
        <dbReference type="SAM" id="SignalP"/>
    </source>
</evidence>
<evidence type="ECO:0008006" key="5">
    <source>
        <dbReference type="Google" id="ProtNLM"/>
    </source>
</evidence>
<comment type="caution">
    <text evidence="3">The sequence shown here is derived from an EMBL/GenBank/DDBJ whole genome shotgun (WGS) entry which is preliminary data.</text>
</comment>
<feature type="chain" id="PRO_5044349511" description="Sortilin N-terminal domain-containing protein" evidence="2">
    <location>
        <begin position="22"/>
        <end position="248"/>
    </location>
</feature>